<keyword evidence="4 13" id="KW-0813">Transport</keyword>
<keyword evidence="18" id="KW-1185">Reference proteome</keyword>
<dbReference type="Gene3D" id="1.25.10.10">
    <property type="entry name" value="Leucine-rich Repeat Variant"/>
    <property type="match status" value="2"/>
</dbReference>
<evidence type="ECO:0000256" key="11">
    <source>
        <dbReference type="ARBA" id="ARBA00023329"/>
    </source>
</evidence>
<keyword evidence="10 13" id="KW-0472">Membrane</keyword>
<dbReference type="GO" id="GO:0005793">
    <property type="term" value="C:endoplasmic reticulum-Golgi intermediate compartment"/>
    <property type="evidence" value="ECO:0007669"/>
    <property type="project" value="TreeGrafter"/>
</dbReference>
<evidence type="ECO:0000313" key="19">
    <source>
        <dbReference type="RefSeq" id="XP_018022445.1"/>
    </source>
</evidence>
<feature type="region of interest" description="Disordered" evidence="14">
    <location>
        <begin position="1"/>
        <end position="22"/>
    </location>
</feature>
<dbReference type="Gene3D" id="3.30.310.10">
    <property type="entry name" value="TATA-Binding Protein"/>
    <property type="match status" value="1"/>
</dbReference>
<evidence type="ECO:0000256" key="1">
    <source>
        <dbReference type="ARBA" id="ARBA00004255"/>
    </source>
</evidence>
<dbReference type="GO" id="GO:0005198">
    <property type="term" value="F:structural molecule activity"/>
    <property type="evidence" value="ECO:0007669"/>
    <property type="project" value="InterPro"/>
</dbReference>
<dbReference type="PIRSF" id="PIRSF037093">
    <property type="entry name" value="Coatomer_gamma_subunit"/>
    <property type="match status" value="1"/>
</dbReference>
<dbReference type="InterPro" id="IPR017106">
    <property type="entry name" value="Coatomer_gsu"/>
</dbReference>
<evidence type="ECO:0000256" key="13">
    <source>
        <dbReference type="PIRNR" id="PIRNR037093"/>
    </source>
</evidence>
<keyword evidence="9 13" id="KW-0333">Golgi apparatus</keyword>
<dbReference type="Pfam" id="PF16381">
    <property type="entry name" value="Coatomer_g_Cpla"/>
    <property type="match status" value="1"/>
</dbReference>
<dbReference type="GO" id="GO:0000139">
    <property type="term" value="C:Golgi membrane"/>
    <property type="evidence" value="ECO:0007669"/>
    <property type="project" value="UniProtKB-SubCell"/>
</dbReference>
<dbReference type="InterPro" id="IPR013041">
    <property type="entry name" value="Clathrin_app_Ig-like_sf"/>
</dbReference>
<protein>
    <recommendedName>
        <fullName evidence="13">Coatomer subunit gamma</fullName>
    </recommendedName>
</protein>
<feature type="domain" description="Coatomer gamma subunit appendage Ig-like subdomain" evidence="16">
    <location>
        <begin position="638"/>
        <end position="785"/>
    </location>
</feature>
<evidence type="ECO:0000256" key="14">
    <source>
        <dbReference type="SAM" id="MobiDB-lite"/>
    </source>
</evidence>
<dbReference type="Proteomes" id="UP000694843">
    <property type="component" value="Unplaced"/>
</dbReference>
<dbReference type="GeneID" id="108678508"/>
<evidence type="ECO:0000259" key="17">
    <source>
        <dbReference type="Pfam" id="PF16381"/>
    </source>
</evidence>
<dbReference type="PANTHER" id="PTHR10261">
    <property type="entry name" value="COATOMER SUBUNIT GAMMA"/>
    <property type="match status" value="1"/>
</dbReference>
<dbReference type="KEGG" id="hazt:108678508"/>
<evidence type="ECO:0000259" key="16">
    <source>
        <dbReference type="Pfam" id="PF08752"/>
    </source>
</evidence>
<dbReference type="GO" id="GO:0072384">
    <property type="term" value="P:organelle transport along microtubule"/>
    <property type="evidence" value="ECO:0007669"/>
    <property type="project" value="TreeGrafter"/>
</dbReference>
<evidence type="ECO:0000256" key="4">
    <source>
        <dbReference type="ARBA" id="ARBA00022448"/>
    </source>
</evidence>
<dbReference type="InterPro" id="IPR012295">
    <property type="entry name" value="TBP_dom_sf"/>
</dbReference>
<reference evidence="19" key="1">
    <citation type="submission" date="2025-08" db="UniProtKB">
        <authorList>
            <consortium name="RefSeq"/>
        </authorList>
    </citation>
    <scope>IDENTIFICATION</scope>
    <source>
        <tissue evidence="19">Whole organism</tissue>
    </source>
</reference>
<dbReference type="FunFam" id="2.60.40.1480:FF:000001">
    <property type="entry name" value="Coatomer subunit gamma"/>
    <property type="match status" value="1"/>
</dbReference>
<dbReference type="CTD" id="43717"/>
<organism evidence="18 19">
    <name type="scientific">Hyalella azteca</name>
    <name type="common">Amphipod</name>
    <dbReference type="NCBI Taxonomy" id="294128"/>
    <lineage>
        <taxon>Eukaryota</taxon>
        <taxon>Metazoa</taxon>
        <taxon>Ecdysozoa</taxon>
        <taxon>Arthropoda</taxon>
        <taxon>Crustacea</taxon>
        <taxon>Multicrustacea</taxon>
        <taxon>Malacostraca</taxon>
        <taxon>Eumalacostraca</taxon>
        <taxon>Peracarida</taxon>
        <taxon>Amphipoda</taxon>
        <taxon>Senticaudata</taxon>
        <taxon>Talitrida</taxon>
        <taxon>Talitroidea</taxon>
        <taxon>Hyalellidae</taxon>
        <taxon>Hyalella</taxon>
    </lineage>
</organism>
<dbReference type="InterPro" id="IPR013040">
    <property type="entry name" value="Coatomer_gsu_app_Ig-like_dom"/>
</dbReference>
<dbReference type="GO" id="GO:0006891">
    <property type="term" value="P:intra-Golgi vesicle-mediated transport"/>
    <property type="evidence" value="ECO:0007669"/>
    <property type="project" value="TreeGrafter"/>
</dbReference>
<comment type="function">
    <text evidence="12 13">The coatomer is a cytosolic protein complex that binds to dilysine motifs and reversibly associates with Golgi non-clathrin-coated vesicles, which further mediate biosynthetic protein transport from the ER, via the Golgi up to the trans Golgi network. Coatomer complex is required for budding from Golgi membranes, and is essential for the retrograde Golgi-to-ER transport of dilysine-tagged proteins.</text>
</comment>
<comment type="similarity">
    <text evidence="2 13">Belongs to the COPG family.</text>
</comment>
<evidence type="ECO:0000256" key="3">
    <source>
        <dbReference type="ARBA" id="ARBA00011775"/>
    </source>
</evidence>
<dbReference type="Pfam" id="PF01602">
    <property type="entry name" value="Adaptin_N"/>
    <property type="match status" value="1"/>
</dbReference>
<dbReference type="AlphaFoldDB" id="A0A8B7P8Z7"/>
<comment type="subunit">
    <text evidence="3">Oligomeric complex that consists of at least the alpha, beta, beta', gamma, delta, epsilon and zeta subunits.</text>
</comment>
<dbReference type="FunFam" id="1.25.10.10:FF:000071">
    <property type="entry name" value="Coatomer subunit gamma"/>
    <property type="match status" value="1"/>
</dbReference>
<gene>
    <name evidence="19" type="primary">LOC108678508</name>
</gene>
<sequence>MLISVHGMKKDEEHGGSNPYQCSDKTSVLQEARVFNETPVNVKRSTHVLTKILYLLNQGETLGTKEATDVFFAMTKLFQSNDIILRRLVYLGIKELCSVAEDTIIVTSSLTKDMTGREDQYRASAIRALCRITDASMLQAVERYMKQAMVDRTSGVSSAALVSCRHIAQHSPDVVKRWVAEVQEAVHSDNVMVQYHGLGMLYQIRKSDKLAVTKMVSKLISSGMRSPYAICLLIRIVAKLIAEEESSAGERSHLMEFLESMLRHKSEMVVYEAANAVVALSAATTTTTTTTTSRDLVTAISVLQLFLSSPKPTLRFAAVRTLGKVAMTQPAAVTACNLDLENLLQDVNRSIATLAITTLLKTGSEGSIDRLMRSIAAFLNDISDEFKIVVVEALRSLALQYPRKQALLMGQLADMLRNEGGLAYKEAIASTIITIIEDNPDAKEKGLDHLCEFIEDCEHTTLAVRILHLLGKEGPRTSRPARYIRFIYNRVILENAAVRAAAVSVLARFGAQCPDLLPNILVLLQRCMLDTEDEVRDRSTYYHAVLSTRDPAIIARCILNPPMYSLSSLERALLSYLSSDTTKAFDASCVPAAPPPAASASLSSAASSITAAISGPEDVTSAVPALQQEKRSVSMHDKYAERLAAIPAFAGLGPLFKSSAPVELTESETEYVVRCVKHTFLGHIILQFDCTNTLNDQLLEDVSVVVEEDGSNWQILQTLPCASLPYSCPGTCYVLLAIPEDIMSTTGTFTACLKFQVRDCDPITGEPETEDGYGDDYTLEDIEISVSDHVSAAQRSNFAAAWEELGPGSELEDTFALTSLSSLAEAVTQVTNFLGMQPCDRSEKVPDGKNSHTLYLAGTYRGGQSVLVRAKLALSDGVAMQLTVRSTDPAVSEVIASAVG</sequence>
<dbReference type="GO" id="GO:0006886">
    <property type="term" value="P:intracellular protein transport"/>
    <property type="evidence" value="ECO:0007669"/>
    <property type="project" value="InterPro"/>
</dbReference>
<evidence type="ECO:0000256" key="5">
    <source>
        <dbReference type="ARBA" id="ARBA00022490"/>
    </source>
</evidence>
<comment type="subcellular location">
    <subcellularLocation>
        <location evidence="13">Cytoplasm</location>
    </subcellularLocation>
    <subcellularLocation>
        <location evidence="1 13">Golgi apparatus membrane</location>
        <topology evidence="1 13">Peripheral membrane protein</topology>
        <orientation evidence="1 13">Cytoplasmic side</orientation>
    </subcellularLocation>
    <subcellularLocation>
        <location evidence="13">Cytoplasmic vesicle</location>
        <location evidence="13">COPI-coated vesicle membrane</location>
        <topology evidence="13">Peripheral membrane protein</topology>
        <orientation evidence="13">Cytoplasmic side</orientation>
    </subcellularLocation>
</comment>
<dbReference type="GO" id="GO:0005783">
    <property type="term" value="C:endoplasmic reticulum"/>
    <property type="evidence" value="ECO:0007669"/>
    <property type="project" value="TreeGrafter"/>
</dbReference>
<dbReference type="InterPro" id="IPR009028">
    <property type="entry name" value="Coatomer/calthrin_app_sub_C"/>
</dbReference>
<evidence type="ECO:0000256" key="10">
    <source>
        <dbReference type="ARBA" id="ARBA00023136"/>
    </source>
</evidence>
<evidence type="ECO:0000256" key="9">
    <source>
        <dbReference type="ARBA" id="ARBA00023034"/>
    </source>
</evidence>
<dbReference type="PANTHER" id="PTHR10261:SF0">
    <property type="entry name" value="COATOMER SUBUNIT GAMMA-2"/>
    <property type="match status" value="1"/>
</dbReference>
<evidence type="ECO:0000256" key="12">
    <source>
        <dbReference type="ARBA" id="ARBA00025536"/>
    </source>
</evidence>
<dbReference type="RefSeq" id="XP_018022445.1">
    <property type="nucleotide sequence ID" value="XM_018166956.2"/>
</dbReference>
<dbReference type="OMA" id="DFIEDCE"/>
<dbReference type="GO" id="GO:0030126">
    <property type="term" value="C:COPI vesicle coat"/>
    <property type="evidence" value="ECO:0007669"/>
    <property type="project" value="InterPro"/>
</dbReference>
<evidence type="ECO:0000256" key="7">
    <source>
        <dbReference type="ARBA" id="ARBA00022892"/>
    </source>
</evidence>
<dbReference type="SUPFAM" id="SSF49348">
    <property type="entry name" value="Clathrin adaptor appendage domain"/>
    <property type="match status" value="1"/>
</dbReference>
<evidence type="ECO:0000256" key="2">
    <source>
        <dbReference type="ARBA" id="ARBA00010720"/>
    </source>
</evidence>
<proteinExistence type="inferred from homology"/>
<keyword evidence="7 13" id="KW-0931">ER-Golgi transport</keyword>
<dbReference type="FunFam" id="3.30.310.10:FF:000011">
    <property type="entry name" value="Coatomer subunit gamma"/>
    <property type="match status" value="1"/>
</dbReference>
<evidence type="ECO:0000313" key="18">
    <source>
        <dbReference type="Proteomes" id="UP000694843"/>
    </source>
</evidence>
<keyword evidence="11 13" id="KW-0968">Cytoplasmic vesicle</keyword>
<dbReference type="SUPFAM" id="SSF48371">
    <property type="entry name" value="ARM repeat"/>
    <property type="match status" value="1"/>
</dbReference>
<dbReference type="InterPro" id="IPR032154">
    <property type="entry name" value="Coatomer_g_Cpla"/>
</dbReference>
<feature type="domain" description="Coatomer subunit gamma C-terminal" evidence="17">
    <location>
        <begin position="787"/>
        <end position="899"/>
    </location>
</feature>
<keyword evidence="6" id="KW-0677">Repeat</keyword>
<dbReference type="GO" id="GO:0006888">
    <property type="term" value="P:endoplasmic reticulum to Golgi vesicle-mediated transport"/>
    <property type="evidence" value="ECO:0007669"/>
    <property type="project" value="TreeGrafter"/>
</dbReference>
<dbReference type="InterPro" id="IPR011989">
    <property type="entry name" value="ARM-like"/>
</dbReference>
<evidence type="ECO:0000256" key="8">
    <source>
        <dbReference type="ARBA" id="ARBA00022927"/>
    </source>
</evidence>
<dbReference type="InterPro" id="IPR037067">
    <property type="entry name" value="Coatomer_gsu_app_sf"/>
</dbReference>
<dbReference type="Pfam" id="PF08752">
    <property type="entry name" value="COP-gamma_platf"/>
    <property type="match status" value="1"/>
</dbReference>
<feature type="domain" description="Clathrin/coatomer adaptor adaptin-like N-terminal" evidence="15">
    <location>
        <begin position="26"/>
        <end position="549"/>
    </location>
</feature>
<keyword evidence="8 13" id="KW-0653">Protein transport</keyword>
<dbReference type="SUPFAM" id="SSF55711">
    <property type="entry name" value="Subdomain of clathrin and coatomer appendage domain"/>
    <property type="match status" value="1"/>
</dbReference>
<dbReference type="GO" id="GO:0009306">
    <property type="term" value="P:protein secretion"/>
    <property type="evidence" value="ECO:0007669"/>
    <property type="project" value="TreeGrafter"/>
</dbReference>
<dbReference type="Gene3D" id="2.60.40.1480">
    <property type="entry name" value="Coatomer, gamma subunit, appendage domain"/>
    <property type="match status" value="1"/>
</dbReference>
<dbReference type="InterPro" id="IPR016024">
    <property type="entry name" value="ARM-type_fold"/>
</dbReference>
<keyword evidence="5 13" id="KW-0963">Cytoplasm</keyword>
<dbReference type="OrthoDB" id="1074925at2759"/>
<evidence type="ECO:0000259" key="15">
    <source>
        <dbReference type="Pfam" id="PF01602"/>
    </source>
</evidence>
<accession>A0A8B7P8Z7</accession>
<evidence type="ECO:0000256" key="6">
    <source>
        <dbReference type="ARBA" id="ARBA00022737"/>
    </source>
</evidence>
<dbReference type="InterPro" id="IPR002553">
    <property type="entry name" value="Clathrin/coatomer_adapt-like_N"/>
</dbReference>
<name>A0A8B7P8Z7_HYAAZ</name>
<dbReference type="FunFam" id="1.25.10.10:FF:000382">
    <property type="entry name" value="Coatomer subunit gamma"/>
    <property type="match status" value="1"/>
</dbReference>